<evidence type="ECO:0000256" key="1">
    <source>
        <dbReference type="SAM" id="MobiDB-lite"/>
    </source>
</evidence>
<dbReference type="Proteomes" id="UP000319825">
    <property type="component" value="Unassembled WGS sequence"/>
</dbReference>
<feature type="region of interest" description="Disordered" evidence="1">
    <location>
        <begin position="1"/>
        <end position="25"/>
    </location>
</feature>
<protein>
    <submittedName>
        <fullName evidence="2">Uncharacterized protein</fullName>
    </submittedName>
</protein>
<dbReference type="EMBL" id="VLKE01000001">
    <property type="protein sequence ID" value="TWH67228.1"/>
    <property type="molecule type" value="Genomic_DNA"/>
</dbReference>
<evidence type="ECO:0000313" key="2">
    <source>
        <dbReference type="EMBL" id="TWH67228.1"/>
    </source>
</evidence>
<gene>
    <name evidence="2" type="ORF">JD77_02200</name>
</gene>
<accession>A0A562I8X0</accession>
<organism evidence="2 3">
    <name type="scientific">Micromonospora olivasterospora</name>
    <dbReference type="NCBI Taxonomy" id="1880"/>
    <lineage>
        <taxon>Bacteria</taxon>
        <taxon>Bacillati</taxon>
        <taxon>Actinomycetota</taxon>
        <taxon>Actinomycetes</taxon>
        <taxon>Micromonosporales</taxon>
        <taxon>Micromonosporaceae</taxon>
        <taxon>Micromonospora</taxon>
    </lineage>
</organism>
<reference evidence="2 3" key="1">
    <citation type="submission" date="2019-07" db="EMBL/GenBank/DDBJ databases">
        <title>R&amp;d 2014.</title>
        <authorList>
            <person name="Klenk H.-P."/>
        </authorList>
    </citation>
    <scope>NUCLEOTIDE SEQUENCE [LARGE SCALE GENOMIC DNA]</scope>
    <source>
        <strain evidence="2 3">DSM 43868</strain>
    </source>
</reference>
<proteinExistence type="predicted"/>
<evidence type="ECO:0000313" key="3">
    <source>
        <dbReference type="Proteomes" id="UP000319825"/>
    </source>
</evidence>
<comment type="caution">
    <text evidence="2">The sequence shown here is derived from an EMBL/GenBank/DDBJ whole genome shotgun (WGS) entry which is preliminary data.</text>
</comment>
<sequence>MSDDLTLFDLPAPQPSPAASRSDRGRAGYRYARSVTAEVTVQRIPLLLDTAVQAFDDGTMIDIGEVDADDEAPDTREQIGSDPAAALGWLLDPTDGMWPLLETGSATVREVDIDTSEVSPARYQVRWTVTIQLRDVVAFRRVATDACPAEDIAARAEIAESLAAAWQRAAPPFAPLHRIPGITWSPVEAIVAHVPAR</sequence>
<dbReference type="AlphaFoldDB" id="A0A562I8X0"/>
<name>A0A562I8X0_MICOL</name>
<dbReference type="RefSeq" id="WP_145774141.1">
    <property type="nucleotide sequence ID" value="NZ_BAAATQ010000265.1"/>
</dbReference>
<keyword evidence="3" id="KW-1185">Reference proteome</keyword>